<evidence type="ECO:0000259" key="1">
    <source>
        <dbReference type="Pfam" id="PF07812"/>
    </source>
</evidence>
<reference evidence="2" key="1">
    <citation type="submission" date="2020-11" db="EMBL/GenBank/DDBJ databases">
        <title>Nocardioides cynanchi sp. nov., isolated from soil of rhizosphere of Cynanchum wilfordii.</title>
        <authorList>
            <person name="Lee J.-S."/>
            <person name="Suh M.K."/>
            <person name="Kim J.-S."/>
        </authorList>
    </citation>
    <scope>NUCLEOTIDE SEQUENCE</scope>
    <source>
        <strain evidence="2">KCTC 19276</strain>
    </source>
</reference>
<comment type="caution">
    <text evidence="2">The sequence shown here is derived from an EMBL/GenBank/DDBJ whole genome shotgun (WGS) entry which is preliminary data.</text>
</comment>
<gene>
    <name evidence="2" type="ORF">ISU10_22270</name>
</gene>
<dbReference type="InterPro" id="IPR027304">
    <property type="entry name" value="Trigger_fact/SurA_dom_sf"/>
</dbReference>
<name>A0A930VPG5_9ACTN</name>
<organism evidence="2 3">
    <name type="scientific">Nocardioides agariphilus</name>
    <dbReference type="NCBI Taxonomy" id="433664"/>
    <lineage>
        <taxon>Bacteria</taxon>
        <taxon>Bacillati</taxon>
        <taxon>Actinomycetota</taxon>
        <taxon>Actinomycetes</taxon>
        <taxon>Propionibacteriales</taxon>
        <taxon>Nocardioidaceae</taxon>
        <taxon>Nocardioides</taxon>
    </lineage>
</organism>
<dbReference type="SUPFAM" id="SSF109998">
    <property type="entry name" value="Triger factor/SurA peptide-binding domain-like"/>
    <property type="match status" value="1"/>
</dbReference>
<dbReference type="AlphaFoldDB" id="A0A930VPG5"/>
<dbReference type="RefSeq" id="WP_194698652.1">
    <property type="nucleotide sequence ID" value="NZ_JADKPO010000056.1"/>
</dbReference>
<keyword evidence="3" id="KW-1185">Reference proteome</keyword>
<feature type="domain" description="TfuA-like core" evidence="1">
    <location>
        <begin position="54"/>
        <end position="172"/>
    </location>
</feature>
<protein>
    <recommendedName>
        <fullName evidence="1">TfuA-like core domain-containing protein</fullName>
    </recommendedName>
</protein>
<accession>A0A930VPG5</accession>
<dbReference type="Pfam" id="PF07812">
    <property type="entry name" value="TfuA"/>
    <property type="match status" value="1"/>
</dbReference>
<evidence type="ECO:0000313" key="3">
    <source>
        <dbReference type="Proteomes" id="UP000660668"/>
    </source>
</evidence>
<evidence type="ECO:0000313" key="2">
    <source>
        <dbReference type="EMBL" id="MBF4770508.1"/>
    </source>
</evidence>
<sequence length="470" mass="51569">MSLRGPLVAFLGPSLPPTRARQLAPEVVVLPPVCQGDLASAVRNHQPRAVLVVDGEFGQSLSVWHKEILWAIDRGVRVLGSSSMGALRAAELERFGMEGVGAVFAHYRDGWLTSDADVALVHADADEDYRALTWPLVNVRATVDALRAAASVDDREAHALVASAGALHFRMRGEVALARQLGDDGLPADEAARLAHLVSETYVDQKRLDAEAALAVLVGIDEIRPPVAERPLDLEGLGLEPLLWSDVLVERSAGRLRRYQLVADAALHEPDYPALMDRALDGYLVDALALEYDVRVTSEEVAEQRATMHDRLGVTEEGLEAWLADNDLDRPTWEALVVREATRARMRRWMLTTRIIERNRRLLVEQLQVEGRYARVADAAARRRALADARPAPPYPDSVKRVQELIARQRAVSGWAPKGDLRQVADDLGFDTVAGLLVALSDAAVAGLELQERRSRMTRLLGLGDDEASP</sequence>
<dbReference type="InterPro" id="IPR012924">
    <property type="entry name" value="TfuA_core"/>
</dbReference>
<dbReference type="EMBL" id="JADKPO010000056">
    <property type="protein sequence ID" value="MBF4770508.1"/>
    <property type="molecule type" value="Genomic_DNA"/>
</dbReference>
<proteinExistence type="predicted"/>
<dbReference type="Proteomes" id="UP000660668">
    <property type="component" value="Unassembled WGS sequence"/>
</dbReference>